<dbReference type="CDD" id="cd03789">
    <property type="entry name" value="GT9_LPS_heptosyltransferase"/>
    <property type="match status" value="1"/>
</dbReference>
<dbReference type="OrthoDB" id="9760688at2"/>
<dbReference type="EMBL" id="VJVV01000003">
    <property type="protein sequence ID" value="TRO82735.1"/>
    <property type="molecule type" value="Genomic_DNA"/>
</dbReference>
<name>A0A550JHP2_9BACT</name>
<dbReference type="GO" id="GO:0005829">
    <property type="term" value="C:cytosol"/>
    <property type="evidence" value="ECO:0007669"/>
    <property type="project" value="TreeGrafter"/>
</dbReference>
<accession>A0A550JHP2</accession>
<dbReference type="PANTHER" id="PTHR30160">
    <property type="entry name" value="TETRAACYLDISACCHARIDE 4'-KINASE-RELATED"/>
    <property type="match status" value="1"/>
</dbReference>
<dbReference type="InterPro" id="IPR051199">
    <property type="entry name" value="LPS_LOS_Heptosyltrfase"/>
</dbReference>
<reference evidence="3 4" key="1">
    <citation type="submission" date="2019-07" db="EMBL/GenBank/DDBJ databases">
        <title>Insights of Desulfuromonas acetexigens electromicrobiology.</title>
        <authorList>
            <person name="Katuri K."/>
            <person name="Sapireddy V."/>
            <person name="Shaw D.R."/>
            <person name="Saikaly P."/>
        </authorList>
    </citation>
    <scope>NUCLEOTIDE SEQUENCE [LARGE SCALE GENOMIC DNA]</scope>
    <source>
        <strain evidence="3 4">2873</strain>
    </source>
</reference>
<keyword evidence="1" id="KW-0328">Glycosyltransferase</keyword>
<dbReference type="Pfam" id="PF01075">
    <property type="entry name" value="Glyco_transf_9"/>
    <property type="match status" value="1"/>
</dbReference>
<evidence type="ECO:0000256" key="2">
    <source>
        <dbReference type="ARBA" id="ARBA00022679"/>
    </source>
</evidence>
<evidence type="ECO:0000313" key="3">
    <source>
        <dbReference type="EMBL" id="TRO82735.1"/>
    </source>
</evidence>
<protein>
    <submittedName>
        <fullName evidence="3">Glycosyltransferase family 9 protein</fullName>
    </submittedName>
</protein>
<dbReference type="SUPFAM" id="SSF53756">
    <property type="entry name" value="UDP-Glycosyltransferase/glycogen phosphorylase"/>
    <property type="match status" value="1"/>
</dbReference>
<gene>
    <name evidence="3" type="ORF">FL622_06035</name>
</gene>
<proteinExistence type="predicted"/>
<organism evidence="3 4">
    <name type="scientific">Trichloromonas acetexigens</name>
    <dbReference type="NCBI Taxonomy" id="38815"/>
    <lineage>
        <taxon>Bacteria</taxon>
        <taxon>Pseudomonadati</taxon>
        <taxon>Thermodesulfobacteriota</taxon>
        <taxon>Desulfuromonadia</taxon>
        <taxon>Desulfuromonadales</taxon>
        <taxon>Trichloromonadaceae</taxon>
        <taxon>Trichloromonas</taxon>
    </lineage>
</organism>
<keyword evidence="4" id="KW-1185">Reference proteome</keyword>
<dbReference type="RefSeq" id="WP_092056991.1">
    <property type="nucleotide sequence ID" value="NZ_FOJJ01000023.1"/>
</dbReference>
<sequence length="398" mass="45119">MKYLFLKIAFFLSRIFAGKKVSGLLVDFLAAFNSKSKKQKKGVMIIRLDVIGDFIMWLDQAKEYRALYSNQKIVLVADKSWSSFALQFPYWDDIWPFDCRKFINDPCYRYDYVKKVIDKNFDVVLQVTHVRFLHGDYLVKASKANQRIGSIGDLNHKKKFQKKHSDKWYTDLLPATDKPLMMLLREAEFIRALGVTDYKAKVADISTYLHPFDGSTLLPDAYCVFFPGAGGVYKRWPVDRFRKLAELVYELTNLPIVICGGPGEESLAQELTNENPGVYIDFAGKTTLNDLAWVIKNASFLVANDTGAIHMAAAVNTPSICILGGGQYGRCLPYQVEDDGLSCLPVVCSHKMDCFGCNWKMPCLSKQDQKAGKPVPCIELISVDELFSQVRSVWQSLK</sequence>
<dbReference type="Gene3D" id="3.40.50.2000">
    <property type="entry name" value="Glycogen Phosphorylase B"/>
    <property type="match status" value="2"/>
</dbReference>
<keyword evidence="2 3" id="KW-0808">Transferase</keyword>
<evidence type="ECO:0000313" key="4">
    <source>
        <dbReference type="Proteomes" id="UP000317155"/>
    </source>
</evidence>
<comment type="caution">
    <text evidence="3">The sequence shown here is derived from an EMBL/GenBank/DDBJ whole genome shotgun (WGS) entry which is preliminary data.</text>
</comment>
<dbReference type="GO" id="GO:0008713">
    <property type="term" value="F:ADP-heptose-lipopolysaccharide heptosyltransferase activity"/>
    <property type="evidence" value="ECO:0007669"/>
    <property type="project" value="TreeGrafter"/>
</dbReference>
<dbReference type="Proteomes" id="UP000317155">
    <property type="component" value="Unassembled WGS sequence"/>
</dbReference>
<dbReference type="AlphaFoldDB" id="A0A550JHP2"/>
<dbReference type="GO" id="GO:0009244">
    <property type="term" value="P:lipopolysaccharide core region biosynthetic process"/>
    <property type="evidence" value="ECO:0007669"/>
    <property type="project" value="TreeGrafter"/>
</dbReference>
<dbReference type="InterPro" id="IPR002201">
    <property type="entry name" value="Glyco_trans_9"/>
</dbReference>
<evidence type="ECO:0000256" key="1">
    <source>
        <dbReference type="ARBA" id="ARBA00022676"/>
    </source>
</evidence>